<sequence length="328" mass="35719">MPDQVEHAAGPVSLYEGGDIEELRQVVSGRLSPHRITVLGAQVLPGRFRAFHEGRLGLYELAYGAPVRLETGELLDFYNVILPRAGGGDVVVNGTAMPSPLSVAGPGDEVTMDWDVRAVNSALAMSRQTVEQALAVRLGDLPQHPLRFRHHALDAADPAARSWLELADSFRQFVVSPLARSSALGVQHFERLLVDALLDAQPHSYTDALADRGRAALLPSALRRATAYCAEHAHEPVSVSDIAQAARVSPRTLREGFRTHLDTTPLAYLRRVRLDRAHHDLTAVAAGHATGTVTDIACRWGFTHLGRFSADYRQAYGHPPSATLRGHR</sequence>
<dbReference type="Pfam" id="PF12833">
    <property type="entry name" value="HTH_18"/>
    <property type="match status" value="1"/>
</dbReference>
<evidence type="ECO:0000313" key="5">
    <source>
        <dbReference type="EMBL" id="GAA4832700.1"/>
    </source>
</evidence>
<organism evidence="5 6">
    <name type="scientific">Kitasatospora terrestris</name>
    <dbReference type="NCBI Taxonomy" id="258051"/>
    <lineage>
        <taxon>Bacteria</taxon>
        <taxon>Bacillati</taxon>
        <taxon>Actinomycetota</taxon>
        <taxon>Actinomycetes</taxon>
        <taxon>Kitasatosporales</taxon>
        <taxon>Streptomycetaceae</taxon>
        <taxon>Kitasatospora</taxon>
    </lineage>
</organism>
<gene>
    <name evidence="5" type="ORF">GCM10023235_03910</name>
</gene>
<keyword evidence="6" id="KW-1185">Reference proteome</keyword>
<dbReference type="PANTHER" id="PTHR46796:SF12">
    <property type="entry name" value="HTH-TYPE DNA-BINDING TRANSCRIPTIONAL ACTIVATOR EUTR"/>
    <property type="match status" value="1"/>
</dbReference>
<dbReference type="PROSITE" id="PS01124">
    <property type="entry name" value="HTH_ARAC_FAMILY_2"/>
    <property type="match status" value="1"/>
</dbReference>
<evidence type="ECO:0000256" key="1">
    <source>
        <dbReference type="ARBA" id="ARBA00023015"/>
    </source>
</evidence>
<dbReference type="RefSeq" id="WP_345694993.1">
    <property type="nucleotide sequence ID" value="NZ_BAABIS010000001.1"/>
</dbReference>
<comment type="caution">
    <text evidence="5">The sequence shown here is derived from an EMBL/GenBank/DDBJ whole genome shotgun (WGS) entry which is preliminary data.</text>
</comment>
<dbReference type="Gene3D" id="1.10.10.60">
    <property type="entry name" value="Homeodomain-like"/>
    <property type="match status" value="1"/>
</dbReference>
<dbReference type="EMBL" id="BAABIS010000001">
    <property type="protein sequence ID" value="GAA4832700.1"/>
    <property type="molecule type" value="Genomic_DNA"/>
</dbReference>
<keyword evidence="2" id="KW-0238">DNA-binding</keyword>
<evidence type="ECO:0000256" key="3">
    <source>
        <dbReference type="ARBA" id="ARBA00023163"/>
    </source>
</evidence>
<evidence type="ECO:0000313" key="6">
    <source>
        <dbReference type="Proteomes" id="UP001501752"/>
    </source>
</evidence>
<keyword evidence="3" id="KW-0804">Transcription</keyword>
<evidence type="ECO:0000259" key="4">
    <source>
        <dbReference type="PROSITE" id="PS01124"/>
    </source>
</evidence>
<name>A0ABP9D7K1_9ACTN</name>
<dbReference type="PANTHER" id="PTHR46796">
    <property type="entry name" value="HTH-TYPE TRANSCRIPTIONAL ACTIVATOR RHAS-RELATED"/>
    <property type="match status" value="1"/>
</dbReference>
<dbReference type="SUPFAM" id="SSF46689">
    <property type="entry name" value="Homeodomain-like"/>
    <property type="match status" value="1"/>
</dbReference>
<proteinExistence type="predicted"/>
<dbReference type="Pfam" id="PF14525">
    <property type="entry name" value="AraC_binding_2"/>
    <property type="match status" value="1"/>
</dbReference>
<dbReference type="Proteomes" id="UP001501752">
    <property type="component" value="Unassembled WGS sequence"/>
</dbReference>
<dbReference type="InterPro" id="IPR050204">
    <property type="entry name" value="AraC_XylS_family_regulators"/>
</dbReference>
<dbReference type="InterPro" id="IPR009057">
    <property type="entry name" value="Homeodomain-like_sf"/>
</dbReference>
<evidence type="ECO:0000256" key="2">
    <source>
        <dbReference type="ARBA" id="ARBA00023125"/>
    </source>
</evidence>
<keyword evidence="1" id="KW-0805">Transcription regulation</keyword>
<dbReference type="InterPro" id="IPR018060">
    <property type="entry name" value="HTH_AraC"/>
</dbReference>
<protein>
    <submittedName>
        <fullName evidence="5">AraC family transcriptional regulator</fullName>
    </submittedName>
</protein>
<dbReference type="InterPro" id="IPR035418">
    <property type="entry name" value="AraC-bd_2"/>
</dbReference>
<reference evidence="6" key="1">
    <citation type="journal article" date="2019" name="Int. J. Syst. Evol. Microbiol.">
        <title>The Global Catalogue of Microorganisms (GCM) 10K type strain sequencing project: providing services to taxonomists for standard genome sequencing and annotation.</title>
        <authorList>
            <consortium name="The Broad Institute Genomics Platform"/>
            <consortium name="The Broad Institute Genome Sequencing Center for Infectious Disease"/>
            <person name="Wu L."/>
            <person name="Ma J."/>
        </authorList>
    </citation>
    <scope>NUCLEOTIDE SEQUENCE [LARGE SCALE GENOMIC DNA]</scope>
    <source>
        <strain evidence="6">JCM 13006</strain>
    </source>
</reference>
<accession>A0ABP9D7K1</accession>
<feature type="domain" description="HTH araC/xylS-type" evidence="4">
    <location>
        <begin position="223"/>
        <end position="326"/>
    </location>
</feature>
<dbReference type="SMART" id="SM00342">
    <property type="entry name" value="HTH_ARAC"/>
    <property type="match status" value="1"/>
</dbReference>